<evidence type="ECO:0008006" key="3">
    <source>
        <dbReference type="Google" id="ProtNLM"/>
    </source>
</evidence>
<accession>A0A1J0VPQ3</accession>
<keyword evidence="2" id="KW-1185">Reference proteome</keyword>
<dbReference type="Proteomes" id="UP000183810">
    <property type="component" value="Chromosome"/>
</dbReference>
<sequence>MYWVDVAVHHDPCTFVLPAAEGVFTFTAEVDLTWQVTDPVKAVRDHPASGEQVYRPYLERELRRLSREYQIERFMMAEREVNDHFADQQIELSCGIALLSCSVKLAPESGTHAYIQESTFDHRKARRREAEHDALLHTAQLQLTANESRHGLKLQTTHQDYELTKLAQRRDLELEQQRMSFYAEALHGGELSVLAYRLASNRDDANEVIALMMRQKQVDFDAAHGMLTALLEQNLVNKRDVQDIMARATAVVANHLSPGAVEAGSVSPPKTELSASSMSALVQEAEILDRSDDDDV</sequence>
<gene>
    <name evidence="1" type="ORF">BOX37_08225</name>
</gene>
<organism evidence="1 2">
    <name type="scientific">Nocardia mangyaensis</name>
    <dbReference type="NCBI Taxonomy" id="2213200"/>
    <lineage>
        <taxon>Bacteria</taxon>
        <taxon>Bacillati</taxon>
        <taxon>Actinomycetota</taxon>
        <taxon>Actinomycetes</taxon>
        <taxon>Mycobacteriales</taxon>
        <taxon>Nocardiaceae</taxon>
        <taxon>Nocardia</taxon>
    </lineage>
</organism>
<name>A0A1J0VPQ3_9NOCA</name>
<dbReference type="AlphaFoldDB" id="A0A1J0VPQ3"/>
<proteinExistence type="predicted"/>
<dbReference type="KEGG" id="nsl:BOX37_08225"/>
<evidence type="ECO:0000313" key="2">
    <source>
        <dbReference type="Proteomes" id="UP000183810"/>
    </source>
</evidence>
<dbReference type="EMBL" id="CP018082">
    <property type="protein sequence ID" value="APE33959.1"/>
    <property type="molecule type" value="Genomic_DNA"/>
</dbReference>
<evidence type="ECO:0000313" key="1">
    <source>
        <dbReference type="EMBL" id="APE33959.1"/>
    </source>
</evidence>
<protein>
    <recommendedName>
        <fullName evidence="3">Band 7 domain-containing protein</fullName>
    </recommendedName>
</protein>
<reference evidence="1" key="1">
    <citation type="submission" date="2016-11" db="EMBL/GenBank/DDBJ databases">
        <authorList>
            <person name="Jaros S."/>
            <person name="Januszkiewicz K."/>
            <person name="Wedrychowicz H."/>
        </authorList>
    </citation>
    <scope>NUCLEOTIDE SEQUENCE [LARGE SCALE GENOMIC DNA]</scope>
    <source>
        <strain evidence="1">Y48</strain>
    </source>
</reference>